<evidence type="ECO:0000259" key="6">
    <source>
        <dbReference type="Pfam" id="PF04542"/>
    </source>
</evidence>
<dbReference type="RefSeq" id="WP_096491849.1">
    <property type="nucleotide sequence ID" value="NZ_CP023445.1"/>
</dbReference>
<accession>A0A290Z1F5</accession>
<dbReference type="PANTHER" id="PTHR43133">
    <property type="entry name" value="RNA POLYMERASE ECF-TYPE SIGMA FACTO"/>
    <property type="match status" value="1"/>
</dbReference>
<sequence length="183" mass="20656">MNSPGGTRVEPRSGAAARSRAEELVTTLYAQFEGVLLAHVLKLTGNDRQWAEDVVQETLIRAWRNAEKLVSDPRMLRGWLLTVSRRIVIDDWRGRRARPVEVELTGDDVALEPDRTEQGLSRMVLADLIGKLGAEHREAICETYVRGRTVREAALVLGIPEGTVKSRVYHAMKILRRSMEESR</sequence>
<dbReference type="NCBIfam" id="TIGR02937">
    <property type="entry name" value="sigma70-ECF"/>
    <property type="match status" value="1"/>
</dbReference>
<organism evidence="8 9">
    <name type="scientific">Actinosynnema pretiosum</name>
    <dbReference type="NCBI Taxonomy" id="42197"/>
    <lineage>
        <taxon>Bacteria</taxon>
        <taxon>Bacillati</taxon>
        <taxon>Actinomycetota</taxon>
        <taxon>Actinomycetes</taxon>
        <taxon>Pseudonocardiales</taxon>
        <taxon>Pseudonocardiaceae</taxon>
        <taxon>Actinosynnema</taxon>
    </lineage>
</organism>
<dbReference type="Pfam" id="PF04545">
    <property type="entry name" value="Sigma70_r4"/>
    <property type="match status" value="1"/>
</dbReference>
<evidence type="ECO:0000256" key="2">
    <source>
        <dbReference type="ARBA" id="ARBA00023015"/>
    </source>
</evidence>
<dbReference type="InterPro" id="IPR036388">
    <property type="entry name" value="WH-like_DNA-bd_sf"/>
</dbReference>
<dbReference type="GO" id="GO:0006352">
    <property type="term" value="P:DNA-templated transcription initiation"/>
    <property type="evidence" value="ECO:0007669"/>
    <property type="project" value="InterPro"/>
</dbReference>
<protein>
    <submittedName>
        <fullName evidence="8">RNA polymerase subunit sigma</fullName>
    </submittedName>
</protein>
<dbReference type="Gene3D" id="1.10.1740.10">
    <property type="match status" value="1"/>
</dbReference>
<dbReference type="InterPro" id="IPR013324">
    <property type="entry name" value="RNA_pol_sigma_r3/r4-like"/>
</dbReference>
<evidence type="ECO:0000313" key="8">
    <source>
        <dbReference type="EMBL" id="ATE52866.1"/>
    </source>
</evidence>
<dbReference type="Proteomes" id="UP000218505">
    <property type="component" value="Chromosome"/>
</dbReference>
<dbReference type="InterPro" id="IPR013325">
    <property type="entry name" value="RNA_pol_sigma_r2"/>
</dbReference>
<evidence type="ECO:0000256" key="5">
    <source>
        <dbReference type="ARBA" id="ARBA00023163"/>
    </source>
</evidence>
<dbReference type="InterPro" id="IPR007627">
    <property type="entry name" value="RNA_pol_sigma70_r2"/>
</dbReference>
<dbReference type="EMBL" id="CP023445">
    <property type="protein sequence ID" value="ATE52866.1"/>
    <property type="molecule type" value="Genomic_DNA"/>
</dbReference>
<dbReference type="Gene3D" id="1.10.10.10">
    <property type="entry name" value="Winged helix-like DNA-binding domain superfamily/Winged helix DNA-binding domain"/>
    <property type="match status" value="1"/>
</dbReference>
<dbReference type="Pfam" id="PF04542">
    <property type="entry name" value="Sigma70_r2"/>
    <property type="match status" value="1"/>
</dbReference>
<dbReference type="KEGG" id="apre:CNX65_05875"/>
<dbReference type="SUPFAM" id="SSF88659">
    <property type="entry name" value="Sigma3 and sigma4 domains of RNA polymerase sigma factors"/>
    <property type="match status" value="1"/>
</dbReference>
<feature type="domain" description="RNA polymerase sigma-70 region 2" evidence="6">
    <location>
        <begin position="28"/>
        <end position="96"/>
    </location>
</feature>
<dbReference type="PANTHER" id="PTHR43133:SF52">
    <property type="entry name" value="ECF RNA POLYMERASE SIGMA FACTOR SIGL"/>
    <property type="match status" value="1"/>
</dbReference>
<evidence type="ECO:0000256" key="4">
    <source>
        <dbReference type="ARBA" id="ARBA00023125"/>
    </source>
</evidence>
<comment type="similarity">
    <text evidence="1">Belongs to the sigma-70 factor family. ECF subfamily.</text>
</comment>
<keyword evidence="3" id="KW-0731">Sigma factor</keyword>
<dbReference type="SUPFAM" id="SSF88946">
    <property type="entry name" value="Sigma2 domain of RNA polymerase sigma factors"/>
    <property type="match status" value="1"/>
</dbReference>
<evidence type="ECO:0000259" key="7">
    <source>
        <dbReference type="Pfam" id="PF04545"/>
    </source>
</evidence>
<evidence type="ECO:0000256" key="3">
    <source>
        <dbReference type="ARBA" id="ARBA00023082"/>
    </source>
</evidence>
<dbReference type="GO" id="GO:0003677">
    <property type="term" value="F:DNA binding"/>
    <property type="evidence" value="ECO:0007669"/>
    <property type="project" value="UniProtKB-KW"/>
</dbReference>
<gene>
    <name evidence="8" type="ORF">CNX65_05875</name>
</gene>
<dbReference type="GO" id="GO:0016987">
    <property type="term" value="F:sigma factor activity"/>
    <property type="evidence" value="ECO:0007669"/>
    <property type="project" value="UniProtKB-KW"/>
</dbReference>
<proteinExistence type="inferred from homology"/>
<dbReference type="AlphaFoldDB" id="A0A290Z1F5"/>
<keyword evidence="9" id="KW-1185">Reference proteome</keyword>
<evidence type="ECO:0000256" key="1">
    <source>
        <dbReference type="ARBA" id="ARBA00010641"/>
    </source>
</evidence>
<dbReference type="InterPro" id="IPR039425">
    <property type="entry name" value="RNA_pol_sigma-70-like"/>
</dbReference>
<feature type="domain" description="RNA polymerase sigma-70 region 4" evidence="7">
    <location>
        <begin position="129"/>
        <end position="176"/>
    </location>
</feature>
<evidence type="ECO:0000313" key="9">
    <source>
        <dbReference type="Proteomes" id="UP000218505"/>
    </source>
</evidence>
<reference evidence="8" key="1">
    <citation type="submission" date="2017-09" db="EMBL/GenBank/DDBJ databases">
        <title>Complete Genome Sequence of ansamitocin-producing Bacterium Actinosynnema pretiosum X47.</title>
        <authorList>
            <person name="Cao G."/>
            <person name="Zong G."/>
            <person name="Zhong C."/>
            <person name="Fu J."/>
        </authorList>
    </citation>
    <scope>NUCLEOTIDE SEQUENCE [LARGE SCALE GENOMIC DNA]</scope>
    <source>
        <strain evidence="8">X47</strain>
    </source>
</reference>
<dbReference type="InterPro" id="IPR007630">
    <property type="entry name" value="RNA_pol_sigma70_r4"/>
</dbReference>
<keyword evidence="5" id="KW-0804">Transcription</keyword>
<name>A0A290Z1F5_9PSEU</name>
<dbReference type="InterPro" id="IPR014284">
    <property type="entry name" value="RNA_pol_sigma-70_dom"/>
</dbReference>
<keyword evidence="4" id="KW-0238">DNA-binding</keyword>
<keyword evidence="2" id="KW-0805">Transcription regulation</keyword>